<organism evidence="2">
    <name type="scientific">Cladocopium goreaui</name>
    <dbReference type="NCBI Taxonomy" id="2562237"/>
    <lineage>
        <taxon>Eukaryota</taxon>
        <taxon>Sar</taxon>
        <taxon>Alveolata</taxon>
        <taxon>Dinophyceae</taxon>
        <taxon>Suessiales</taxon>
        <taxon>Symbiodiniaceae</taxon>
        <taxon>Cladocopium</taxon>
    </lineage>
</organism>
<evidence type="ECO:0000313" key="2">
    <source>
        <dbReference type="EMBL" id="CAI4017587.1"/>
    </source>
</evidence>
<feature type="region of interest" description="Disordered" evidence="1">
    <location>
        <begin position="108"/>
        <end position="207"/>
    </location>
</feature>
<comment type="caution">
    <text evidence="2">The sequence shown here is derived from an EMBL/GenBank/DDBJ whole genome shotgun (WGS) entry which is preliminary data.</text>
</comment>
<dbReference type="EMBL" id="CAMXCT010006645">
    <property type="protein sequence ID" value="CAI4017587.1"/>
    <property type="molecule type" value="Genomic_DNA"/>
</dbReference>
<feature type="compositionally biased region" description="Basic and acidic residues" evidence="1">
    <location>
        <begin position="40"/>
        <end position="50"/>
    </location>
</feature>
<reference evidence="3" key="2">
    <citation type="submission" date="2024-04" db="EMBL/GenBank/DDBJ databases">
        <authorList>
            <person name="Chen Y."/>
            <person name="Shah S."/>
            <person name="Dougan E. K."/>
            <person name="Thang M."/>
            <person name="Chan C."/>
        </authorList>
    </citation>
    <scope>NUCLEOTIDE SEQUENCE [LARGE SCALE GENOMIC DNA]</scope>
</reference>
<evidence type="ECO:0000313" key="4">
    <source>
        <dbReference type="Proteomes" id="UP001152797"/>
    </source>
</evidence>
<evidence type="ECO:0000256" key="1">
    <source>
        <dbReference type="SAM" id="MobiDB-lite"/>
    </source>
</evidence>
<gene>
    <name evidence="2" type="ORF">C1SCF055_LOCUS42221</name>
</gene>
<dbReference type="EMBL" id="CAMXCT030006645">
    <property type="protein sequence ID" value="CAL4804899.1"/>
    <property type="molecule type" value="Genomic_DNA"/>
</dbReference>
<feature type="region of interest" description="Disordered" evidence="1">
    <location>
        <begin position="27"/>
        <end position="53"/>
    </location>
</feature>
<evidence type="ECO:0000313" key="3">
    <source>
        <dbReference type="EMBL" id="CAL1170962.1"/>
    </source>
</evidence>
<accession>A0A9P1M2L2</accession>
<dbReference type="AlphaFoldDB" id="A0A9P1M2L2"/>
<proteinExistence type="predicted"/>
<name>A0A9P1M2L2_9DINO</name>
<dbReference type="Proteomes" id="UP001152797">
    <property type="component" value="Unassembled WGS sequence"/>
</dbReference>
<keyword evidence="4" id="KW-1185">Reference proteome</keyword>
<reference evidence="2" key="1">
    <citation type="submission" date="2022-10" db="EMBL/GenBank/DDBJ databases">
        <authorList>
            <person name="Chen Y."/>
            <person name="Dougan E. K."/>
            <person name="Chan C."/>
            <person name="Rhodes N."/>
            <person name="Thang M."/>
        </authorList>
    </citation>
    <scope>NUCLEOTIDE SEQUENCE</scope>
</reference>
<protein>
    <submittedName>
        <fullName evidence="2">Uncharacterized protein</fullName>
    </submittedName>
</protein>
<feature type="compositionally biased region" description="Polar residues" evidence="1">
    <location>
        <begin position="192"/>
        <end position="201"/>
    </location>
</feature>
<dbReference type="EMBL" id="CAMXCT020006645">
    <property type="protein sequence ID" value="CAL1170962.1"/>
    <property type="molecule type" value="Genomic_DNA"/>
</dbReference>
<sequence length="207" mass="22320">MLCFATANVGVPTDEPSLAVTKVRKPPSFPKSEVLSPLARSKEGAKRSKTDPNQTLLPTLEMCQEAIQAVGNHLPRVGKTEITDQAVLNMLKNVFPDKRIHRVMACRGTEEATPDPAKAEMHPAPNIDPFESHLHEPPACSEKPGSEEGLSPSNVIPVPVTKPPNMEPVENVPKMHAKSMPSSYPEARAEEGSNTPYSAASRSVCKG</sequence>